<dbReference type="Pfam" id="PF02565">
    <property type="entry name" value="RecO_C"/>
    <property type="match status" value="1"/>
</dbReference>
<proteinExistence type="inferred from homology"/>
<evidence type="ECO:0000256" key="1">
    <source>
        <dbReference type="ARBA" id="ARBA00022763"/>
    </source>
</evidence>
<dbReference type="InterPro" id="IPR037278">
    <property type="entry name" value="ARFGAP/RecO"/>
</dbReference>
<evidence type="ECO:0000259" key="5">
    <source>
        <dbReference type="Pfam" id="PF11967"/>
    </source>
</evidence>
<dbReference type="SUPFAM" id="SSF50249">
    <property type="entry name" value="Nucleic acid-binding proteins"/>
    <property type="match status" value="1"/>
</dbReference>
<evidence type="ECO:0000256" key="4">
    <source>
        <dbReference type="HAMAP-Rule" id="MF_00201"/>
    </source>
</evidence>
<keyword evidence="2 4" id="KW-0233">DNA recombination</keyword>
<evidence type="ECO:0000313" key="7">
    <source>
        <dbReference type="Proteomes" id="UP000255469"/>
    </source>
</evidence>
<dbReference type="SUPFAM" id="SSF57863">
    <property type="entry name" value="ArfGap/RecO-like zinc finger"/>
    <property type="match status" value="1"/>
</dbReference>
<keyword evidence="3 4" id="KW-0234">DNA repair</keyword>
<dbReference type="Proteomes" id="UP000255469">
    <property type="component" value="Unassembled WGS sequence"/>
</dbReference>
<dbReference type="PANTHER" id="PTHR33991">
    <property type="entry name" value="DNA REPAIR PROTEIN RECO"/>
    <property type="match status" value="1"/>
</dbReference>
<evidence type="ECO:0000313" key="6">
    <source>
        <dbReference type="EMBL" id="SUB87697.1"/>
    </source>
</evidence>
<dbReference type="GO" id="GO:0006302">
    <property type="term" value="P:double-strand break repair"/>
    <property type="evidence" value="ECO:0007669"/>
    <property type="project" value="TreeGrafter"/>
</dbReference>
<organism evidence="6 7">
    <name type="scientific">Prevotella denticola</name>
    <dbReference type="NCBI Taxonomy" id="28129"/>
    <lineage>
        <taxon>Bacteria</taxon>
        <taxon>Pseudomonadati</taxon>
        <taxon>Bacteroidota</taxon>
        <taxon>Bacteroidia</taxon>
        <taxon>Bacteroidales</taxon>
        <taxon>Prevotellaceae</taxon>
        <taxon>Prevotella</taxon>
    </lineage>
</organism>
<dbReference type="HAMAP" id="MF_00201">
    <property type="entry name" value="RecO"/>
    <property type="match status" value="1"/>
</dbReference>
<comment type="similarity">
    <text evidence="4">Belongs to the RecO family.</text>
</comment>
<feature type="domain" description="DNA replication/recombination mediator RecO N-terminal" evidence="5">
    <location>
        <begin position="30"/>
        <end position="110"/>
    </location>
</feature>
<evidence type="ECO:0000256" key="3">
    <source>
        <dbReference type="ARBA" id="ARBA00023204"/>
    </source>
</evidence>
<name>A0A379E4N4_9BACT</name>
<keyword evidence="1 4" id="KW-0227">DNA damage</keyword>
<dbReference type="NCBIfam" id="TIGR00613">
    <property type="entry name" value="reco"/>
    <property type="match status" value="1"/>
</dbReference>
<sequence length="271" mass="31677">MKASFLLRSFALLLHKASCTRQALSDCFNMILKSKAIVLRSLKFGDASLIIDMFTEQEGRVSFIVHIPKTVKGKIKKQYFQPLTLLDLVFDYRQRVSLQRIKDVRILHPYGSIPFDPVKSAILLFLSEFLYHVTRGEQRNAGLYNYVKASVEWLDEAEQGYASFHLVFMMRLSRFIGFFPNLEAYRPGVCFDLRNAAFTDRIPLHPDYLLPAEAANMGQLMRMNYENMRLFHLSRDDRNRISDIILHYYRIHVPDMPELKSLQVLRELFGQ</sequence>
<dbReference type="Gene3D" id="2.40.50.140">
    <property type="entry name" value="Nucleic acid-binding proteins"/>
    <property type="match status" value="1"/>
</dbReference>
<dbReference type="GO" id="GO:0043590">
    <property type="term" value="C:bacterial nucleoid"/>
    <property type="evidence" value="ECO:0007669"/>
    <property type="project" value="TreeGrafter"/>
</dbReference>
<dbReference type="EMBL" id="UGTM01000001">
    <property type="protein sequence ID" value="SUB87697.1"/>
    <property type="molecule type" value="Genomic_DNA"/>
</dbReference>
<dbReference type="InterPro" id="IPR022572">
    <property type="entry name" value="DNA_rep/recomb_RecO_N"/>
</dbReference>
<evidence type="ECO:0000256" key="2">
    <source>
        <dbReference type="ARBA" id="ARBA00023172"/>
    </source>
</evidence>
<dbReference type="GO" id="GO:0006310">
    <property type="term" value="P:DNA recombination"/>
    <property type="evidence" value="ECO:0007669"/>
    <property type="project" value="UniProtKB-UniRule"/>
</dbReference>
<gene>
    <name evidence="4" type="primary">recO</name>
    <name evidence="6" type="ORF">NCTC13067_01376</name>
</gene>
<dbReference type="PANTHER" id="PTHR33991:SF1">
    <property type="entry name" value="DNA REPAIR PROTEIN RECO"/>
    <property type="match status" value="1"/>
</dbReference>
<dbReference type="InterPro" id="IPR012340">
    <property type="entry name" value="NA-bd_OB-fold"/>
</dbReference>
<dbReference type="InterPro" id="IPR003717">
    <property type="entry name" value="RecO"/>
</dbReference>
<accession>A0A379E4N4</accession>
<dbReference type="Pfam" id="PF11967">
    <property type="entry name" value="RecO_N"/>
    <property type="match status" value="1"/>
</dbReference>
<reference evidence="6 7" key="1">
    <citation type="submission" date="2018-06" db="EMBL/GenBank/DDBJ databases">
        <authorList>
            <consortium name="Pathogen Informatics"/>
            <person name="Doyle S."/>
        </authorList>
    </citation>
    <scope>NUCLEOTIDE SEQUENCE [LARGE SCALE GENOMIC DNA]</scope>
    <source>
        <strain evidence="6 7">NCTC13067</strain>
    </source>
</reference>
<comment type="function">
    <text evidence="4">Involved in DNA repair and RecF pathway recombination.</text>
</comment>
<protein>
    <recommendedName>
        <fullName evidence="4">DNA repair protein RecO</fullName>
    </recommendedName>
    <alternativeName>
        <fullName evidence="4">Recombination protein O</fullName>
    </alternativeName>
</protein>
<dbReference type="AlphaFoldDB" id="A0A379E4N4"/>